<accession>C9XXY5</accession>
<dbReference type="EMBL" id="FN543093">
    <property type="protein sequence ID" value="CBA28840.1"/>
    <property type="molecule type" value="Genomic_DNA"/>
</dbReference>
<dbReference type="AlphaFoldDB" id="C9XXY5"/>
<evidence type="ECO:0000313" key="2">
    <source>
        <dbReference type="Proteomes" id="UP000002069"/>
    </source>
</evidence>
<proteinExistence type="predicted"/>
<name>C9XXY5_CROTZ</name>
<protein>
    <submittedName>
        <fullName evidence="1">Uncharacterized protein</fullName>
    </submittedName>
</protein>
<evidence type="ECO:0000313" key="1">
    <source>
        <dbReference type="EMBL" id="CBA28840.1"/>
    </source>
</evidence>
<organism evidence="1 2">
    <name type="scientific">Cronobacter turicensis (strain DSM 18703 / CCUG 55852 / LMG 23827 / z3032)</name>
    <dbReference type="NCBI Taxonomy" id="693216"/>
    <lineage>
        <taxon>Bacteria</taxon>
        <taxon>Pseudomonadati</taxon>
        <taxon>Pseudomonadota</taxon>
        <taxon>Gammaproteobacteria</taxon>
        <taxon>Enterobacterales</taxon>
        <taxon>Enterobacteriaceae</taxon>
        <taxon>Cronobacter</taxon>
    </lineage>
</organism>
<dbReference type="Proteomes" id="UP000002069">
    <property type="component" value="Chromosome"/>
</dbReference>
<keyword evidence="2" id="KW-1185">Reference proteome</keyword>
<dbReference type="HOGENOM" id="CLU_2002371_0_0_6"/>
<reference evidence="2" key="2">
    <citation type="journal article" date="2011" name="J. Bacteriol.">
        <title>Complete genome sequence of Cronobacter turicensis LMG 23827, a food-borne pathogen causing deaths in neonates.</title>
        <authorList>
            <person name="Stephan R."/>
            <person name="Lehner A."/>
            <person name="Tischler P."/>
            <person name="Rattei T."/>
        </authorList>
    </citation>
    <scope>NUCLEOTIDE SEQUENCE [LARGE SCALE GENOMIC DNA]</scope>
    <source>
        <strain evidence="2">DSM 18703 / CCUG 55852 / LMG 23827 / z3032</strain>
    </source>
</reference>
<dbReference type="KEGG" id="ctu:CTU_11190"/>
<reference evidence="1 2" key="1">
    <citation type="journal article" date="2010" name="J. Bacteriol.">
        <title>Complete Genome Sequence of Cronobacter turicensis LMG 23827, a foodborne pathogen causing deaths in neonates.</title>
        <authorList>
            <person name="Stephan R."/>
            <person name="Lehner A."/>
            <person name="Tischler P."/>
            <person name="Rattei T."/>
        </authorList>
    </citation>
    <scope>NUCLEOTIDE SEQUENCE [LARGE SCALE GENOMIC DNA]</scope>
    <source>
        <strain evidence="2">DSM 18703 / CCUG 55852 / LMG 23827 / z3032</strain>
    </source>
</reference>
<sequence length="124" mass="13310">MSEISEVIASEIADFFAGFGGPGEPDIQSGEAQRLLTERLLSVLALRERAESVPVVPEKCGCWYLVSWCYPGGRYGATEIRLNGPWSTGSMRSATKMIADYNDLGLANVVILSVFPIAAAPGKN</sequence>
<gene>
    <name evidence="1" type="ordered locus">Ctu_11190</name>
</gene>